<gene>
    <name evidence="2" type="ORF">ARMSODRAFT_972874</name>
</gene>
<dbReference type="Proteomes" id="UP000218334">
    <property type="component" value="Unassembled WGS sequence"/>
</dbReference>
<sequence>MAPSMPGLNEKATPRFESSSDPEELECFFSRLEDLLDKCAVTDEEDKKKAALSYTDIKTERQWRVLPKYATGGKYGEFKSEVMDCYDGVRDSDHDAIQELKRLICRYDIAQISDKSRFMEFKREFQVLASALSKVLSNRELVDTFLAPMSDELYRSIQLQLERLPLPTGLTKRESADPYTLKEVMEAGLTVLQGVFLSMDRNRDEARGVPATARKSPVVEKQMVKQDDMESVMTVMKVFMEQQASMRDKRLASLEKAMSEYQKDICVLLQNELEQEHQVHMTRLWQENDDMNSMTLSKDLLSDDPLERMPTDEEREQGFF</sequence>
<dbReference type="EMBL" id="KZ293422">
    <property type="protein sequence ID" value="PBK72215.1"/>
    <property type="molecule type" value="Genomic_DNA"/>
</dbReference>
<dbReference type="AlphaFoldDB" id="A0A2H3BMW0"/>
<accession>A0A2H3BMW0</accession>
<reference evidence="3" key="1">
    <citation type="journal article" date="2017" name="Nat. Ecol. Evol.">
        <title>Genome expansion and lineage-specific genetic innovations in the forest pathogenic fungi Armillaria.</title>
        <authorList>
            <person name="Sipos G."/>
            <person name="Prasanna A.N."/>
            <person name="Walter M.C."/>
            <person name="O'Connor E."/>
            <person name="Balint B."/>
            <person name="Krizsan K."/>
            <person name="Kiss B."/>
            <person name="Hess J."/>
            <person name="Varga T."/>
            <person name="Slot J."/>
            <person name="Riley R."/>
            <person name="Boka B."/>
            <person name="Rigling D."/>
            <person name="Barry K."/>
            <person name="Lee J."/>
            <person name="Mihaltcheva S."/>
            <person name="LaButti K."/>
            <person name="Lipzen A."/>
            <person name="Waldron R."/>
            <person name="Moloney N.M."/>
            <person name="Sperisen C."/>
            <person name="Kredics L."/>
            <person name="Vagvoelgyi C."/>
            <person name="Patrignani A."/>
            <person name="Fitzpatrick D."/>
            <person name="Nagy I."/>
            <person name="Doyle S."/>
            <person name="Anderson J.B."/>
            <person name="Grigoriev I.V."/>
            <person name="Gueldener U."/>
            <person name="Muensterkoetter M."/>
            <person name="Nagy L.G."/>
        </authorList>
    </citation>
    <scope>NUCLEOTIDE SEQUENCE [LARGE SCALE GENOMIC DNA]</scope>
    <source>
        <strain evidence="3">28-4</strain>
    </source>
</reference>
<organism evidence="2 3">
    <name type="scientific">Armillaria solidipes</name>
    <dbReference type="NCBI Taxonomy" id="1076256"/>
    <lineage>
        <taxon>Eukaryota</taxon>
        <taxon>Fungi</taxon>
        <taxon>Dikarya</taxon>
        <taxon>Basidiomycota</taxon>
        <taxon>Agaricomycotina</taxon>
        <taxon>Agaricomycetes</taxon>
        <taxon>Agaricomycetidae</taxon>
        <taxon>Agaricales</taxon>
        <taxon>Marasmiineae</taxon>
        <taxon>Physalacriaceae</taxon>
        <taxon>Armillaria</taxon>
    </lineage>
</organism>
<proteinExistence type="predicted"/>
<name>A0A2H3BMW0_9AGAR</name>
<keyword evidence="3" id="KW-1185">Reference proteome</keyword>
<feature type="region of interest" description="Disordered" evidence="1">
    <location>
        <begin position="1"/>
        <end position="23"/>
    </location>
</feature>
<protein>
    <submittedName>
        <fullName evidence="2">Uncharacterized protein</fullName>
    </submittedName>
</protein>
<evidence type="ECO:0000313" key="3">
    <source>
        <dbReference type="Proteomes" id="UP000218334"/>
    </source>
</evidence>
<evidence type="ECO:0000256" key="1">
    <source>
        <dbReference type="SAM" id="MobiDB-lite"/>
    </source>
</evidence>
<evidence type="ECO:0000313" key="2">
    <source>
        <dbReference type="EMBL" id="PBK72215.1"/>
    </source>
</evidence>